<gene>
    <name evidence="2" type="ORF">TTAC_LOCUS10726</name>
</gene>
<protein>
    <submittedName>
        <fullName evidence="2 4">Uncharacterized protein</fullName>
    </submittedName>
</protein>
<proteinExistence type="predicted"/>
<dbReference type="OrthoDB" id="442947at2759"/>
<name>A0A0R3XB16_HYDTA</name>
<keyword evidence="1" id="KW-0472">Membrane</keyword>
<dbReference type="AlphaFoldDB" id="A0A0R3XB16"/>
<keyword evidence="1" id="KW-1133">Transmembrane helix</keyword>
<organism evidence="4">
    <name type="scientific">Hydatigena taeniaeformis</name>
    <name type="common">Feline tapeworm</name>
    <name type="synonym">Taenia taeniaeformis</name>
    <dbReference type="NCBI Taxonomy" id="6205"/>
    <lineage>
        <taxon>Eukaryota</taxon>
        <taxon>Metazoa</taxon>
        <taxon>Spiralia</taxon>
        <taxon>Lophotrochozoa</taxon>
        <taxon>Platyhelminthes</taxon>
        <taxon>Cestoda</taxon>
        <taxon>Eucestoda</taxon>
        <taxon>Cyclophyllidea</taxon>
        <taxon>Taeniidae</taxon>
        <taxon>Hydatigera</taxon>
    </lineage>
</organism>
<dbReference type="Proteomes" id="UP000274429">
    <property type="component" value="Unassembled WGS sequence"/>
</dbReference>
<dbReference type="EMBL" id="UYWX01022135">
    <property type="protein sequence ID" value="VDM35706.1"/>
    <property type="molecule type" value="Genomic_DNA"/>
</dbReference>
<dbReference type="WBParaSite" id="TTAC_0001074301-mRNA-1">
    <property type="protein sequence ID" value="TTAC_0001074301-mRNA-1"/>
    <property type="gene ID" value="TTAC_0001074301"/>
</dbReference>
<evidence type="ECO:0000313" key="2">
    <source>
        <dbReference type="EMBL" id="VDM35706.1"/>
    </source>
</evidence>
<accession>A0A0R3XB16</accession>
<keyword evidence="3" id="KW-1185">Reference proteome</keyword>
<evidence type="ECO:0000256" key="1">
    <source>
        <dbReference type="SAM" id="Phobius"/>
    </source>
</evidence>
<reference evidence="4" key="1">
    <citation type="submission" date="2017-02" db="UniProtKB">
        <authorList>
            <consortium name="WormBaseParasite"/>
        </authorList>
    </citation>
    <scope>IDENTIFICATION</scope>
</reference>
<reference evidence="2 3" key="2">
    <citation type="submission" date="2018-11" db="EMBL/GenBank/DDBJ databases">
        <authorList>
            <consortium name="Pathogen Informatics"/>
        </authorList>
    </citation>
    <scope>NUCLEOTIDE SEQUENCE [LARGE SCALE GENOMIC DNA]</scope>
</reference>
<feature type="transmembrane region" description="Helical" evidence="1">
    <location>
        <begin position="37"/>
        <end position="58"/>
    </location>
</feature>
<keyword evidence="1" id="KW-0812">Transmembrane</keyword>
<sequence length="117" mass="13091">MSAVIHVIKLFCREFAWLTGSLLKITRHKLPNSTDRILFIYGTVAAITTCLEAICALVREIKGRSNEIPYIPPSENANAYTEMPSYPQGLKFVTSMNYTPSAVQNGRRSPTDSKVRL</sequence>
<evidence type="ECO:0000313" key="4">
    <source>
        <dbReference type="WBParaSite" id="TTAC_0001074301-mRNA-1"/>
    </source>
</evidence>
<dbReference type="STRING" id="6205.A0A0R3XB16"/>
<evidence type="ECO:0000313" key="3">
    <source>
        <dbReference type="Proteomes" id="UP000274429"/>
    </source>
</evidence>